<evidence type="ECO:0000313" key="2">
    <source>
        <dbReference type="EMBL" id="MFC3285067.1"/>
    </source>
</evidence>
<dbReference type="InterPro" id="IPR011721">
    <property type="entry name" value="CHP02096"/>
</dbReference>
<dbReference type="InterPro" id="IPR037401">
    <property type="entry name" value="SnoaL-like"/>
</dbReference>
<dbReference type="EMBL" id="JBHRUG010000031">
    <property type="protein sequence ID" value="MFC3285067.1"/>
    <property type="molecule type" value="Genomic_DNA"/>
</dbReference>
<gene>
    <name evidence="2" type="ORF">ACFOEV_15810</name>
</gene>
<accession>A0ABV7LRB1</accession>
<sequence length="148" mass="16431">MIKEGDTAMTSHDLIQAYYTAFNAGDMDTFLALLDDEVVHDINQGERQIGKAAFADFMAHMNHCYRERLSDMVIMVNADGSRGAAEFVVHGEYLATDEGLPPAAGQTYELPAGAFFDIRHGKVARVTNYYNLNDWIEQVAGRESHPSV</sequence>
<proteinExistence type="predicted"/>
<evidence type="ECO:0000259" key="1">
    <source>
        <dbReference type="Pfam" id="PF12680"/>
    </source>
</evidence>
<organism evidence="2 3">
    <name type="scientific">Litchfieldella rifensis</name>
    <dbReference type="NCBI Taxonomy" id="762643"/>
    <lineage>
        <taxon>Bacteria</taxon>
        <taxon>Pseudomonadati</taxon>
        <taxon>Pseudomonadota</taxon>
        <taxon>Gammaproteobacteria</taxon>
        <taxon>Oceanospirillales</taxon>
        <taxon>Halomonadaceae</taxon>
        <taxon>Litchfieldella</taxon>
    </lineage>
</organism>
<feature type="domain" description="SnoaL-like" evidence="1">
    <location>
        <begin position="15"/>
        <end position="126"/>
    </location>
</feature>
<dbReference type="Pfam" id="PF12680">
    <property type="entry name" value="SnoaL_2"/>
    <property type="match status" value="1"/>
</dbReference>
<reference evidence="3" key="1">
    <citation type="journal article" date="2019" name="Int. J. Syst. Evol. Microbiol.">
        <title>The Global Catalogue of Microorganisms (GCM) 10K type strain sequencing project: providing services to taxonomists for standard genome sequencing and annotation.</title>
        <authorList>
            <consortium name="The Broad Institute Genomics Platform"/>
            <consortium name="The Broad Institute Genome Sequencing Center for Infectious Disease"/>
            <person name="Wu L."/>
            <person name="Ma J."/>
        </authorList>
    </citation>
    <scope>NUCLEOTIDE SEQUENCE [LARGE SCALE GENOMIC DNA]</scope>
    <source>
        <strain evidence="3">CECT 7698</strain>
    </source>
</reference>
<keyword evidence="3" id="KW-1185">Reference proteome</keyword>
<evidence type="ECO:0000313" key="3">
    <source>
        <dbReference type="Proteomes" id="UP001595579"/>
    </source>
</evidence>
<dbReference type="Proteomes" id="UP001595579">
    <property type="component" value="Unassembled WGS sequence"/>
</dbReference>
<dbReference type="SUPFAM" id="SSF54427">
    <property type="entry name" value="NTF2-like"/>
    <property type="match status" value="1"/>
</dbReference>
<dbReference type="Gene3D" id="3.10.450.50">
    <property type="match status" value="1"/>
</dbReference>
<protein>
    <submittedName>
        <fullName evidence="2">Nuclear transport factor 2 family protein</fullName>
    </submittedName>
</protein>
<dbReference type="RefSeq" id="WP_386775654.1">
    <property type="nucleotide sequence ID" value="NZ_JBHRUG010000031.1"/>
</dbReference>
<dbReference type="NCBIfam" id="TIGR02096">
    <property type="entry name" value="ketosteroid isomerase-related protein"/>
    <property type="match status" value="1"/>
</dbReference>
<name>A0ABV7LRB1_9GAMM</name>
<comment type="caution">
    <text evidence="2">The sequence shown here is derived from an EMBL/GenBank/DDBJ whole genome shotgun (WGS) entry which is preliminary data.</text>
</comment>
<dbReference type="InterPro" id="IPR032710">
    <property type="entry name" value="NTF2-like_dom_sf"/>
</dbReference>